<dbReference type="EMBL" id="CP071869">
    <property type="protein sequence ID" value="QTE21825.1"/>
    <property type="molecule type" value="Genomic_DNA"/>
</dbReference>
<dbReference type="RefSeq" id="WP_208077374.1">
    <property type="nucleotide sequence ID" value="NZ_CP071869.1"/>
</dbReference>
<dbReference type="AlphaFoldDB" id="A0A975H8N3"/>
<feature type="signal peptide" evidence="1">
    <location>
        <begin position="1"/>
        <end position="19"/>
    </location>
</feature>
<evidence type="ECO:0000256" key="1">
    <source>
        <dbReference type="SAM" id="SignalP"/>
    </source>
</evidence>
<keyword evidence="3" id="KW-1185">Reference proteome</keyword>
<feature type="chain" id="PRO_5037355519" description="RHS repeat-associated core domain-containing protein" evidence="1">
    <location>
        <begin position="20"/>
        <end position="378"/>
    </location>
</feature>
<accession>A0A975H8N3</accession>
<name>A0A975H8N3_9FLAO</name>
<keyword evidence="1" id="KW-0732">Signal</keyword>
<dbReference type="KEGG" id="pcea:J3359_13510"/>
<evidence type="ECO:0000313" key="3">
    <source>
        <dbReference type="Proteomes" id="UP000663920"/>
    </source>
</evidence>
<organism evidence="2 3">
    <name type="scientific">Polaribacter cellanae</name>
    <dbReference type="NCBI Taxonomy" id="2818493"/>
    <lineage>
        <taxon>Bacteria</taxon>
        <taxon>Pseudomonadati</taxon>
        <taxon>Bacteroidota</taxon>
        <taxon>Flavobacteriia</taxon>
        <taxon>Flavobacteriales</taxon>
        <taxon>Flavobacteriaceae</taxon>
    </lineage>
</organism>
<gene>
    <name evidence="2" type="ORF">J3359_13510</name>
</gene>
<proteinExistence type="predicted"/>
<dbReference type="Proteomes" id="UP000663920">
    <property type="component" value="Chromosome"/>
</dbReference>
<dbReference type="Gene3D" id="2.180.10.10">
    <property type="entry name" value="RHS repeat-associated core"/>
    <property type="match status" value="1"/>
</dbReference>
<sequence>MKKLLLFIVLIFSISLSFAQEKKLTKEEKEKRERNIQAGNPFKEFGYKPKIATLSKGKYLEFHDLDSIVKIGSFTFHVKRKTINGYSQEETKYSEATLRPEIVSRWFSPDPLSEEFPSWSPYNFTMNNPIRFIDPDGRAPIDVNCCGFLPTGAGIGLMFRRFKNTANYMRQGNSLTTSYLMASGDDAIDATKQTLRYVTPVEDIYGVATGEDFYGNSYNRAEASGWAAASFIPFAKLGKLGKLGKAYNKADNLIEYGIKGADDIGTGTASLSKKGILELDFNVPKGMRGQGIGTEMFDDAVKTFGKDIKGIQGLWLGGDNLGAFNKAIKSGSSIQNAIFSTPTGKWAKKNGFNTVEWGANSVFNSDNTAEAVQLIFKK</sequence>
<evidence type="ECO:0008006" key="4">
    <source>
        <dbReference type="Google" id="ProtNLM"/>
    </source>
</evidence>
<protein>
    <recommendedName>
        <fullName evidence="4">RHS repeat-associated core domain-containing protein</fullName>
    </recommendedName>
</protein>
<evidence type="ECO:0000313" key="2">
    <source>
        <dbReference type="EMBL" id="QTE21825.1"/>
    </source>
</evidence>
<reference evidence="2 3" key="1">
    <citation type="submission" date="2021-03" db="EMBL/GenBank/DDBJ databases">
        <title>Complete genome of Polaribacter_sp.SM13.</title>
        <authorList>
            <person name="Jeong S.W."/>
            <person name="Bae J.W."/>
        </authorList>
    </citation>
    <scope>NUCLEOTIDE SEQUENCE [LARGE SCALE GENOMIC DNA]</scope>
    <source>
        <strain evidence="2 3">SM13</strain>
    </source>
</reference>